<dbReference type="SUPFAM" id="SSF52540">
    <property type="entry name" value="P-loop containing nucleoside triphosphate hydrolases"/>
    <property type="match status" value="1"/>
</dbReference>
<organism evidence="1 2">
    <name type="scientific">Alteribacillus iranensis</name>
    <dbReference type="NCBI Taxonomy" id="930128"/>
    <lineage>
        <taxon>Bacteria</taxon>
        <taxon>Bacillati</taxon>
        <taxon>Bacillota</taxon>
        <taxon>Bacilli</taxon>
        <taxon>Bacillales</taxon>
        <taxon>Bacillaceae</taxon>
        <taxon>Alteribacillus</taxon>
    </lineage>
</organism>
<dbReference type="AlphaFoldDB" id="A0A1I2DMA0"/>
<evidence type="ECO:0000313" key="1">
    <source>
        <dbReference type="EMBL" id="SFE81558.1"/>
    </source>
</evidence>
<dbReference type="InterPro" id="IPR027417">
    <property type="entry name" value="P-loop_NTPase"/>
</dbReference>
<proteinExistence type="predicted"/>
<name>A0A1I2DMA0_9BACI</name>
<reference evidence="1 2" key="1">
    <citation type="submission" date="2016-10" db="EMBL/GenBank/DDBJ databases">
        <authorList>
            <person name="de Groot N.N."/>
        </authorList>
    </citation>
    <scope>NUCLEOTIDE SEQUENCE [LARGE SCALE GENOMIC DNA]</scope>
    <source>
        <strain evidence="1 2">DSM 23995</strain>
    </source>
</reference>
<accession>A0A1I2DMA0</accession>
<sequence>MEVYALHGPSGTGKSSSALLYAHNHHIPAIIDDGLLIYQGKKLAGRSAKYEKNYITAVKRATFFFEDHAEEVRQILGSLPITRILLIGTSKRMVDLIANKLQIGKIDHYIDINDIRSSAEIKLALFIRRTQGKHIIPIPYAQVEQNFFKKLIAKGHRVLNRQKEVIGETTVVEPNFQMGSITISPDVLKKIVIMACRSVVEVSDSTSVKISMGDLPTVTADIHLKADIGVDLIAVSKRIQESVHRDFLNYLSIELYSVHLRLTQYSPSY</sequence>
<evidence type="ECO:0000313" key="2">
    <source>
        <dbReference type="Proteomes" id="UP000199516"/>
    </source>
</evidence>
<gene>
    <name evidence="1" type="ORF">SAMN05192532_104162</name>
</gene>
<protein>
    <submittedName>
        <fullName evidence="1">Uncharacterized conserved protein YloU, alkaline shock protein (Asp23) family</fullName>
    </submittedName>
</protein>
<dbReference type="Proteomes" id="UP000199516">
    <property type="component" value="Unassembled WGS sequence"/>
</dbReference>
<dbReference type="STRING" id="930128.SAMN05192532_104162"/>
<keyword evidence="2" id="KW-1185">Reference proteome</keyword>
<dbReference type="RefSeq" id="WP_091661387.1">
    <property type="nucleotide sequence ID" value="NZ_FONT01000004.1"/>
</dbReference>
<dbReference type="EMBL" id="FONT01000004">
    <property type="protein sequence ID" value="SFE81558.1"/>
    <property type="molecule type" value="Genomic_DNA"/>
</dbReference>
<dbReference type="OrthoDB" id="5429664at2"/>